<evidence type="ECO:0000313" key="3">
    <source>
        <dbReference type="EMBL" id="EEP27274.1"/>
    </source>
</evidence>
<dbReference type="eggNOG" id="COG1373">
    <property type="taxonomic scope" value="Bacteria"/>
</dbReference>
<dbReference type="InterPro" id="IPR025420">
    <property type="entry name" value="DUF4143"/>
</dbReference>
<protein>
    <recommendedName>
        <fullName evidence="5">AAA domain-containing protein</fullName>
    </recommendedName>
</protein>
<proteinExistence type="predicted"/>
<name>C4GE22_9FIRM</name>
<dbReference type="PANTHER" id="PTHR33295:SF18">
    <property type="entry name" value="AAA+ ATPASE DOMAIN-CONTAINING PROTEIN"/>
    <property type="match status" value="1"/>
</dbReference>
<evidence type="ECO:0000313" key="4">
    <source>
        <dbReference type="Proteomes" id="UP000003494"/>
    </source>
</evidence>
<dbReference type="PANTHER" id="PTHR33295">
    <property type="entry name" value="ATPASE"/>
    <property type="match status" value="1"/>
</dbReference>
<dbReference type="InterPro" id="IPR027417">
    <property type="entry name" value="P-loop_NTPase"/>
</dbReference>
<reference evidence="3" key="1">
    <citation type="submission" date="2009-04" db="EMBL/GenBank/DDBJ databases">
        <authorList>
            <person name="Weinstock G."/>
            <person name="Sodergren E."/>
            <person name="Clifton S."/>
            <person name="Fulton L."/>
            <person name="Fulton B."/>
            <person name="Courtney L."/>
            <person name="Fronick C."/>
            <person name="Harrison M."/>
            <person name="Strong C."/>
            <person name="Farmer C."/>
            <person name="Delahaunty K."/>
            <person name="Markovic C."/>
            <person name="Hall O."/>
            <person name="Minx P."/>
            <person name="Tomlinson C."/>
            <person name="Mitreva M."/>
            <person name="Nelson J."/>
            <person name="Hou S."/>
            <person name="Wollam A."/>
            <person name="Pepin K.H."/>
            <person name="Johnson M."/>
            <person name="Bhonagiri V."/>
            <person name="Nash W.E."/>
            <person name="Warren W."/>
            <person name="Chinwalla A."/>
            <person name="Mardis E.R."/>
            <person name="Wilson R.K."/>
        </authorList>
    </citation>
    <scope>NUCLEOTIDE SEQUENCE [LARGE SCALE GENOMIC DNA]</scope>
    <source>
        <strain evidence="3">DSM 14600</strain>
    </source>
</reference>
<dbReference type="STRING" id="626523.GCWU000342_01968"/>
<dbReference type="RefSeq" id="WP_006906949.1">
    <property type="nucleotide sequence ID" value="NZ_GG665867.1"/>
</dbReference>
<gene>
    <name evidence="3" type="ORF">GCWU000342_01968</name>
</gene>
<evidence type="ECO:0000259" key="2">
    <source>
        <dbReference type="Pfam" id="PF13635"/>
    </source>
</evidence>
<keyword evidence="4" id="KW-1185">Reference proteome</keyword>
<feature type="domain" description="DUF4143" evidence="2">
    <location>
        <begin position="212"/>
        <end position="372"/>
    </location>
</feature>
<feature type="domain" description="AAA" evidence="1">
    <location>
        <begin position="19"/>
        <end position="165"/>
    </location>
</feature>
<comment type="caution">
    <text evidence="3">The sequence shown here is derived from an EMBL/GenBank/DDBJ whole genome shotgun (WGS) entry which is preliminary data.</text>
</comment>
<evidence type="ECO:0000259" key="1">
    <source>
        <dbReference type="Pfam" id="PF13173"/>
    </source>
</evidence>
<dbReference type="Pfam" id="PF13173">
    <property type="entry name" value="AAA_14"/>
    <property type="match status" value="1"/>
</dbReference>
<accession>C4GE22</accession>
<organism evidence="3 4">
    <name type="scientific">Shuttleworthella satelles DSM 14600</name>
    <dbReference type="NCBI Taxonomy" id="626523"/>
    <lineage>
        <taxon>Bacteria</taxon>
        <taxon>Bacillati</taxon>
        <taxon>Bacillota</taxon>
        <taxon>Clostridia</taxon>
        <taxon>Lachnospirales</taxon>
        <taxon>Lachnospiraceae</taxon>
        <taxon>Shuttleworthella</taxon>
    </lineage>
</organism>
<evidence type="ECO:0008006" key="5">
    <source>
        <dbReference type="Google" id="ProtNLM"/>
    </source>
</evidence>
<dbReference type="Pfam" id="PF13635">
    <property type="entry name" value="DUF4143"/>
    <property type="match status" value="1"/>
</dbReference>
<dbReference type="HOGENOM" id="CLU_041527_1_0_9"/>
<dbReference type="EMBL" id="ACIP02000007">
    <property type="protein sequence ID" value="EEP27274.1"/>
    <property type="molecule type" value="Genomic_DNA"/>
</dbReference>
<dbReference type="Proteomes" id="UP000003494">
    <property type="component" value="Unassembled WGS sequence"/>
</dbReference>
<dbReference type="SUPFAM" id="SSF52540">
    <property type="entry name" value="P-loop containing nucleoside triphosphate hydrolases"/>
    <property type="match status" value="1"/>
</dbReference>
<dbReference type="AlphaFoldDB" id="C4GE22"/>
<sequence length="433" mass="50650">MEFKRQQYLQKLIAKMNNGKVKVITGIRRCGKSYLLFGLFACYLHENGVADDQIITLALDEVLSAKYRNPMNLDKFIREQITDKKKQYYIFIDEIQFVEEIRNPYIDNKDAKITFIDVILGWMKIKNADVYVTGSNSKMLSSDVLTQFRDRGDEICVYPLSFAEFHEVYGGNERDAWPDYYTYGGMPAAFLLPSHEEKSRYLQDLFRRTYIKDVIERHNIQNDATVLDDLLNITASAVGSLTNPTKLANTFRSEKQVRINPATIERYLGYFEDAFLVCRANRYDVKGKKYLQTPLKYYYTDVGLRNARLGFRQQEETHIMENVLYLDLVRRGYDVDVGVVEQNIKTPEGKKLRKQLEVDFVVNRGNERYYIQSALSIAEPEKRMQEIASLIRIPDSFRKIVVTRDYIKPWMDENGILYLGVEQFLLDENALRK</sequence>
<dbReference type="InterPro" id="IPR041682">
    <property type="entry name" value="AAA_14"/>
</dbReference>